<dbReference type="EMBL" id="JADGIZ020000082">
    <property type="protein sequence ID" value="KAL2911952.1"/>
    <property type="molecule type" value="Genomic_DNA"/>
</dbReference>
<accession>A0ABR4MXB8</accession>
<dbReference type="PANTHER" id="PTHR35140:SF1">
    <property type="entry name" value="MITOTIC CHECK POINT PROTEIN BFA1"/>
    <property type="match status" value="1"/>
</dbReference>
<proteinExistence type="predicted"/>
<evidence type="ECO:0000313" key="2">
    <source>
        <dbReference type="Proteomes" id="UP001527925"/>
    </source>
</evidence>
<dbReference type="PANTHER" id="PTHR35140">
    <property type="entry name" value="MITOTIC CHECK POINT PROTEIN BFA1"/>
    <property type="match status" value="1"/>
</dbReference>
<dbReference type="InterPro" id="IPR034586">
    <property type="entry name" value="Bfa1/Byr4"/>
</dbReference>
<gene>
    <name evidence="1" type="ORF">HK105_208562</name>
</gene>
<comment type="caution">
    <text evidence="1">The sequence shown here is derived from an EMBL/GenBank/DDBJ whole genome shotgun (WGS) entry which is preliminary data.</text>
</comment>
<evidence type="ECO:0000313" key="1">
    <source>
        <dbReference type="EMBL" id="KAL2911952.1"/>
    </source>
</evidence>
<reference evidence="1 2" key="1">
    <citation type="submission" date="2023-09" db="EMBL/GenBank/DDBJ databases">
        <title>Pangenome analysis of Batrachochytrium dendrobatidis and related Chytrids.</title>
        <authorList>
            <person name="Yacoub M.N."/>
            <person name="Stajich J.E."/>
            <person name="James T.Y."/>
        </authorList>
    </citation>
    <scope>NUCLEOTIDE SEQUENCE [LARGE SCALE GENOMIC DNA]</scope>
    <source>
        <strain evidence="1 2">JEL0888</strain>
    </source>
</reference>
<keyword evidence="2" id="KW-1185">Reference proteome</keyword>
<sequence length="173" mass="19621">MLVRLLRKPKREPRKPTLIRNSNEPNAIKVVGDMVYNPVLQVWEGNEGVLSDFDKAMTTPQRPALIKNTPASKLPEQVGCMVFDPEKMCWIGNEEDADIFAEIDIDTTPANAQPPTIAFVFSKAAKEGLYISEASHKLFMGRWYPRVVQDSRMVMRDMSKTHLYDIRAILEAA</sequence>
<dbReference type="Proteomes" id="UP001527925">
    <property type="component" value="Unassembled WGS sequence"/>
</dbReference>
<name>A0ABR4MXB8_9FUNG</name>
<protein>
    <submittedName>
        <fullName evidence="1">Uncharacterized protein</fullName>
    </submittedName>
</protein>
<organism evidence="1 2">
    <name type="scientific">Polyrhizophydium stewartii</name>
    <dbReference type="NCBI Taxonomy" id="2732419"/>
    <lineage>
        <taxon>Eukaryota</taxon>
        <taxon>Fungi</taxon>
        <taxon>Fungi incertae sedis</taxon>
        <taxon>Chytridiomycota</taxon>
        <taxon>Chytridiomycota incertae sedis</taxon>
        <taxon>Chytridiomycetes</taxon>
        <taxon>Rhizophydiales</taxon>
        <taxon>Rhizophydiales incertae sedis</taxon>
        <taxon>Polyrhizophydium</taxon>
    </lineage>
</organism>